<evidence type="ECO:0000313" key="2">
    <source>
        <dbReference type="Proteomes" id="UP000634136"/>
    </source>
</evidence>
<sequence>MGPSGGQLSSIIGILTLDPLLNLSNFTPKF</sequence>
<evidence type="ECO:0000313" key="1">
    <source>
        <dbReference type="EMBL" id="KAF7805530.1"/>
    </source>
</evidence>
<dbReference type="AlphaFoldDB" id="A0A834SN11"/>
<name>A0A834SN11_9FABA</name>
<dbReference type="Proteomes" id="UP000634136">
    <property type="component" value="Unassembled WGS sequence"/>
</dbReference>
<reference evidence="1" key="1">
    <citation type="submission" date="2020-09" db="EMBL/GenBank/DDBJ databases">
        <title>Genome-Enabled Discovery of Anthraquinone Biosynthesis in Senna tora.</title>
        <authorList>
            <person name="Kang S.-H."/>
            <person name="Pandey R.P."/>
            <person name="Lee C.-M."/>
            <person name="Sim J.-S."/>
            <person name="Jeong J.-T."/>
            <person name="Choi B.-S."/>
            <person name="Jung M."/>
            <person name="Ginzburg D."/>
            <person name="Zhao K."/>
            <person name="Won S.Y."/>
            <person name="Oh T.-J."/>
            <person name="Yu Y."/>
            <person name="Kim N.-H."/>
            <person name="Lee O.R."/>
            <person name="Lee T.-H."/>
            <person name="Bashyal P."/>
            <person name="Kim T.-S."/>
            <person name="Lee W.-H."/>
            <person name="Kawkins C."/>
            <person name="Kim C.-K."/>
            <person name="Kim J.S."/>
            <person name="Ahn B.O."/>
            <person name="Rhee S.Y."/>
            <person name="Sohng J.K."/>
        </authorList>
    </citation>
    <scope>NUCLEOTIDE SEQUENCE</scope>
    <source>
        <tissue evidence="1">Leaf</tissue>
    </source>
</reference>
<proteinExistence type="predicted"/>
<dbReference type="EMBL" id="JAAIUW010000012">
    <property type="protein sequence ID" value="KAF7805530.1"/>
    <property type="molecule type" value="Genomic_DNA"/>
</dbReference>
<keyword evidence="2" id="KW-1185">Reference proteome</keyword>
<gene>
    <name evidence="1" type="ORF">G2W53_037691</name>
</gene>
<accession>A0A834SN11</accession>
<comment type="caution">
    <text evidence="1">The sequence shown here is derived from an EMBL/GenBank/DDBJ whole genome shotgun (WGS) entry which is preliminary data.</text>
</comment>
<protein>
    <submittedName>
        <fullName evidence="1">Uncharacterized protein</fullName>
    </submittedName>
</protein>
<organism evidence="1 2">
    <name type="scientific">Senna tora</name>
    <dbReference type="NCBI Taxonomy" id="362788"/>
    <lineage>
        <taxon>Eukaryota</taxon>
        <taxon>Viridiplantae</taxon>
        <taxon>Streptophyta</taxon>
        <taxon>Embryophyta</taxon>
        <taxon>Tracheophyta</taxon>
        <taxon>Spermatophyta</taxon>
        <taxon>Magnoliopsida</taxon>
        <taxon>eudicotyledons</taxon>
        <taxon>Gunneridae</taxon>
        <taxon>Pentapetalae</taxon>
        <taxon>rosids</taxon>
        <taxon>fabids</taxon>
        <taxon>Fabales</taxon>
        <taxon>Fabaceae</taxon>
        <taxon>Caesalpinioideae</taxon>
        <taxon>Cassia clade</taxon>
        <taxon>Senna</taxon>
    </lineage>
</organism>